<dbReference type="Pfam" id="PF22770">
    <property type="entry name" value="POP1_C"/>
    <property type="match status" value="1"/>
</dbReference>
<dbReference type="InterPro" id="IPR039182">
    <property type="entry name" value="Pop1"/>
</dbReference>
<dbReference type="PANTHER" id="PTHR22731">
    <property type="entry name" value="RIBONUCLEASES P/MRP PROTEIN SUBUNIT POP1"/>
    <property type="match status" value="1"/>
</dbReference>
<evidence type="ECO:0000259" key="1">
    <source>
        <dbReference type="Pfam" id="PF06978"/>
    </source>
</evidence>
<dbReference type="GO" id="GO:0005655">
    <property type="term" value="C:nucleolar ribonuclease P complex"/>
    <property type="evidence" value="ECO:0007669"/>
    <property type="project" value="InterPro"/>
</dbReference>
<feature type="domain" description="Pop1 N-terminal" evidence="1">
    <location>
        <begin position="22"/>
        <end position="101"/>
    </location>
</feature>
<proteinExistence type="predicted"/>
<evidence type="ECO:0000259" key="2">
    <source>
        <dbReference type="Pfam" id="PF22770"/>
    </source>
</evidence>
<dbReference type="Pfam" id="PF06978">
    <property type="entry name" value="POP1_N"/>
    <property type="match status" value="2"/>
</dbReference>
<dbReference type="PANTHER" id="PTHR22731:SF3">
    <property type="entry name" value="RIBONUCLEASES P_MRP PROTEIN SUBUNIT POP1"/>
    <property type="match status" value="1"/>
</dbReference>
<organism evidence="3 4">
    <name type="scientific">Naegleria lovaniensis</name>
    <name type="common">Amoeba</name>
    <dbReference type="NCBI Taxonomy" id="51637"/>
    <lineage>
        <taxon>Eukaryota</taxon>
        <taxon>Discoba</taxon>
        <taxon>Heterolobosea</taxon>
        <taxon>Tetramitia</taxon>
        <taxon>Eutetramitia</taxon>
        <taxon>Vahlkampfiidae</taxon>
        <taxon>Naegleria</taxon>
    </lineage>
</organism>
<dbReference type="AlphaFoldDB" id="A0AA88GFA7"/>
<dbReference type="Proteomes" id="UP000816034">
    <property type="component" value="Unassembled WGS sequence"/>
</dbReference>
<gene>
    <name evidence="3" type="ORF">C9374_010709</name>
</gene>
<protein>
    <submittedName>
        <fullName evidence="3">Uncharacterized protein</fullName>
    </submittedName>
</protein>
<keyword evidence="4" id="KW-1185">Reference proteome</keyword>
<dbReference type="EMBL" id="PYSW02000045">
    <property type="protein sequence ID" value="KAG2374425.1"/>
    <property type="molecule type" value="Genomic_DNA"/>
</dbReference>
<reference evidence="3 4" key="1">
    <citation type="journal article" date="2018" name="BMC Genomics">
        <title>The genome of Naegleria lovaniensis, the basis for a comparative approach to unravel pathogenicity factors of the human pathogenic amoeba N. fowleri.</title>
        <authorList>
            <person name="Liechti N."/>
            <person name="Schurch N."/>
            <person name="Bruggmann R."/>
            <person name="Wittwer M."/>
        </authorList>
    </citation>
    <scope>NUCLEOTIDE SEQUENCE [LARGE SCALE GENOMIC DNA]</scope>
    <source>
        <strain evidence="3 4">ATCC 30569</strain>
    </source>
</reference>
<sequence>MANNATTFKALEAVHSINPSLFLSARKEELFTLQREISTSSSNARVFQRLPRHLRRRAMSKVPHLLPRHLRNAAIREMNLPKRVRQRKRRKDMKRKQQRKDFVVNVKQLPALNGEANTKAFRLSTHIFHAKRMKMEDKWGMRLPVKHITDKIFRNGYRYIRRHCTIHERSYMVCLQVDFNTAGNVEKLLKSMMNIHIDSSLLFHNDYLVGKREGSFEWKDKHNFTISTVEFLVRPKTVTFNGASEESIMIWIHPSSLPEGYRHLEQLVKDLNGDIYHRNDLSRFEVRGPLTMKVISNVVRIHIEDTINELKATKSESHVKTISKEWERMKTDIQMATSLPVDMVLSFMAKHPIYTSSFNTTFEDFKKESQLIATAIAPSLSYTSSQSSSKDNAKSLNSLQKKSMVYVPDRMNDIALIWNQKECKARYQFPYLKRNKRTSKKFNPLQSAEGPRSYPILLIQKPSSLNNGSSMGGGFDIILPTVDVSAHVWFKLSEQKNTMALPIFDRDRLLLEQGKRVFPNDYPSSQAFQRDVVAQNEHLEDFIQQLSCPLSSYRPVQLFGIWGGSLEPYDMIFVPTNQQQIIALTKLAKPSKDNKELEAKMHAIPKSMIEAKCIGFVTSANYSLLRGKKYGIGFITLESSQQLPSIPGHSQNIVLIKRKDESNEFYYPFQCLYKVQK</sequence>
<dbReference type="GeneID" id="68103163"/>
<evidence type="ECO:0000313" key="4">
    <source>
        <dbReference type="Proteomes" id="UP000816034"/>
    </source>
</evidence>
<dbReference type="GO" id="GO:0001682">
    <property type="term" value="P:tRNA 5'-leader removal"/>
    <property type="evidence" value="ECO:0007669"/>
    <property type="project" value="InterPro"/>
</dbReference>
<dbReference type="GO" id="GO:0000172">
    <property type="term" value="C:ribonuclease MRP complex"/>
    <property type="evidence" value="ECO:0007669"/>
    <property type="project" value="InterPro"/>
</dbReference>
<dbReference type="InterPro" id="IPR009723">
    <property type="entry name" value="Pop1_N"/>
</dbReference>
<feature type="domain" description="Pop1 N-terminal" evidence="1">
    <location>
        <begin position="123"/>
        <end position="178"/>
    </location>
</feature>
<dbReference type="InterPro" id="IPR055079">
    <property type="entry name" value="POP1_C"/>
</dbReference>
<dbReference type="RefSeq" id="XP_044543599.1">
    <property type="nucleotide sequence ID" value="XM_044686283.1"/>
</dbReference>
<comment type="caution">
    <text evidence="3">The sequence shown here is derived from an EMBL/GenBank/DDBJ whole genome shotgun (WGS) entry which is preliminary data.</text>
</comment>
<accession>A0AA88GFA7</accession>
<name>A0AA88GFA7_NAELO</name>
<feature type="domain" description="POP1 C-terminal" evidence="2">
    <location>
        <begin position="589"/>
        <end position="661"/>
    </location>
</feature>
<evidence type="ECO:0000313" key="3">
    <source>
        <dbReference type="EMBL" id="KAG2374425.1"/>
    </source>
</evidence>